<name>A0A2J6Q2U5_9HELO</name>
<dbReference type="AlphaFoldDB" id="A0A2J6Q2U5"/>
<reference evidence="1 2" key="1">
    <citation type="submission" date="2016-05" db="EMBL/GenBank/DDBJ databases">
        <title>A degradative enzymes factory behind the ericoid mycorrhizal symbiosis.</title>
        <authorList>
            <consortium name="DOE Joint Genome Institute"/>
            <person name="Martino E."/>
            <person name="Morin E."/>
            <person name="Grelet G."/>
            <person name="Kuo A."/>
            <person name="Kohler A."/>
            <person name="Daghino S."/>
            <person name="Barry K."/>
            <person name="Choi C."/>
            <person name="Cichocki N."/>
            <person name="Clum A."/>
            <person name="Copeland A."/>
            <person name="Hainaut M."/>
            <person name="Haridas S."/>
            <person name="Labutti K."/>
            <person name="Lindquist E."/>
            <person name="Lipzen A."/>
            <person name="Khouja H.-R."/>
            <person name="Murat C."/>
            <person name="Ohm R."/>
            <person name="Olson A."/>
            <person name="Spatafora J."/>
            <person name="Veneault-Fourrey C."/>
            <person name="Henrissat B."/>
            <person name="Grigoriev I."/>
            <person name="Martin F."/>
            <person name="Perotto S."/>
        </authorList>
    </citation>
    <scope>NUCLEOTIDE SEQUENCE [LARGE SCALE GENOMIC DNA]</scope>
    <source>
        <strain evidence="1 2">UAMH 7357</strain>
    </source>
</reference>
<keyword evidence="2" id="KW-1185">Reference proteome</keyword>
<gene>
    <name evidence="1" type="ORF">NA56DRAFT_749568</name>
</gene>
<accession>A0A2J6Q2U5</accession>
<proteinExistence type="predicted"/>
<sequence length="232" mass="25986">MSTSKAVENVESTPSLETGRFAKHNATAVPGVLHANSEARATGFMHYTLRFGPQFNGNPIYFNCNADGICFPNFNDLDAFYEIRNRGMFGLVTRPAKFQVTPAHLELEDNLKRLLIGSANIYLRNWLLERFWRVDEVVIEVPGTPTQDWDAILAGLVSKWEIESKGQNTPKTTMITWDKLLDFIREQMAKNSKIKAEKARIAAQATSGETLLAVAVAESQIRDATTRSTSKF</sequence>
<evidence type="ECO:0000313" key="1">
    <source>
        <dbReference type="EMBL" id="PMD20607.1"/>
    </source>
</evidence>
<dbReference type="EMBL" id="KZ613484">
    <property type="protein sequence ID" value="PMD20607.1"/>
    <property type="molecule type" value="Genomic_DNA"/>
</dbReference>
<dbReference type="Proteomes" id="UP000235672">
    <property type="component" value="Unassembled WGS sequence"/>
</dbReference>
<protein>
    <submittedName>
        <fullName evidence="1">Uncharacterized protein</fullName>
    </submittedName>
</protein>
<organism evidence="1 2">
    <name type="scientific">Hyaloscypha hepaticicola</name>
    <dbReference type="NCBI Taxonomy" id="2082293"/>
    <lineage>
        <taxon>Eukaryota</taxon>
        <taxon>Fungi</taxon>
        <taxon>Dikarya</taxon>
        <taxon>Ascomycota</taxon>
        <taxon>Pezizomycotina</taxon>
        <taxon>Leotiomycetes</taxon>
        <taxon>Helotiales</taxon>
        <taxon>Hyaloscyphaceae</taxon>
        <taxon>Hyaloscypha</taxon>
    </lineage>
</organism>
<evidence type="ECO:0000313" key="2">
    <source>
        <dbReference type="Proteomes" id="UP000235672"/>
    </source>
</evidence>